<comment type="caution">
    <text evidence="3">The sequence shown here is derived from an EMBL/GenBank/DDBJ whole genome shotgun (WGS) entry which is preliminary data.</text>
</comment>
<accession>A0ABQ4PLD0</accession>
<gene>
    <name evidence="3" type="ORF">TUM4438_31260</name>
</gene>
<evidence type="ECO:0008006" key="5">
    <source>
        <dbReference type="Google" id="ProtNLM"/>
    </source>
</evidence>
<keyword evidence="1" id="KW-0472">Membrane</keyword>
<dbReference type="RefSeq" id="WP_220782100.1">
    <property type="nucleotide sequence ID" value="NZ_BPEY01000062.1"/>
</dbReference>
<feature type="transmembrane region" description="Helical" evidence="1">
    <location>
        <begin position="77"/>
        <end position="101"/>
    </location>
</feature>
<evidence type="ECO:0000313" key="4">
    <source>
        <dbReference type="Proteomes" id="UP000887104"/>
    </source>
</evidence>
<organism evidence="3 4">
    <name type="scientific">Shewanella sairae</name>
    <dbReference type="NCBI Taxonomy" id="190310"/>
    <lineage>
        <taxon>Bacteria</taxon>
        <taxon>Pseudomonadati</taxon>
        <taxon>Pseudomonadota</taxon>
        <taxon>Gammaproteobacteria</taxon>
        <taxon>Alteromonadales</taxon>
        <taxon>Shewanellaceae</taxon>
        <taxon>Shewanella</taxon>
    </lineage>
</organism>
<feature type="chain" id="PRO_5047360666" description="TrbC/VirB2 family protein" evidence="2">
    <location>
        <begin position="31"/>
        <end position="102"/>
    </location>
</feature>
<feature type="signal peptide" evidence="2">
    <location>
        <begin position="1"/>
        <end position="30"/>
    </location>
</feature>
<keyword evidence="1" id="KW-1133">Transmembrane helix</keyword>
<feature type="transmembrane region" description="Helical" evidence="1">
    <location>
        <begin position="48"/>
        <end position="65"/>
    </location>
</feature>
<dbReference type="EMBL" id="BPEY01000062">
    <property type="protein sequence ID" value="GIU48878.1"/>
    <property type="molecule type" value="Genomic_DNA"/>
</dbReference>
<reference evidence="3" key="1">
    <citation type="submission" date="2021-05" db="EMBL/GenBank/DDBJ databases">
        <title>Molecular characterization for Shewanella algae harboring chromosomal blaOXA-55-like strains isolated from clinical and environment sample.</title>
        <authorList>
            <person name="Ohama Y."/>
            <person name="Aoki K."/>
            <person name="Harada S."/>
            <person name="Moriya K."/>
            <person name="Ishii Y."/>
            <person name="Tateda K."/>
        </authorList>
    </citation>
    <scope>NUCLEOTIDE SEQUENCE</scope>
    <source>
        <strain evidence="3">JCM 11563</strain>
    </source>
</reference>
<dbReference type="Proteomes" id="UP000887104">
    <property type="component" value="Unassembled WGS sequence"/>
</dbReference>
<keyword evidence="4" id="KW-1185">Reference proteome</keyword>
<sequence length="102" mass="10763">MKLNTIVKKSTLTVTAATMLLLILTGSAVAAGGLDPLINETEKAKDKLYQFLGVAAFVYLMYNVIMAKIGKQDWSDVFMALAKVAGAGGILAAGTFAWGMFA</sequence>
<evidence type="ECO:0000256" key="1">
    <source>
        <dbReference type="SAM" id="Phobius"/>
    </source>
</evidence>
<keyword evidence="1" id="KW-0812">Transmembrane</keyword>
<protein>
    <recommendedName>
        <fullName evidence="5">TrbC/VirB2 family protein</fullName>
    </recommendedName>
</protein>
<evidence type="ECO:0000313" key="3">
    <source>
        <dbReference type="EMBL" id="GIU48878.1"/>
    </source>
</evidence>
<evidence type="ECO:0000256" key="2">
    <source>
        <dbReference type="SAM" id="SignalP"/>
    </source>
</evidence>
<name>A0ABQ4PLD0_9GAMM</name>
<proteinExistence type="predicted"/>
<keyword evidence="2" id="KW-0732">Signal</keyword>